<keyword evidence="8 10" id="KW-0472">Membrane</keyword>
<feature type="transmembrane region" description="Helical" evidence="10">
    <location>
        <begin position="420"/>
        <end position="441"/>
    </location>
</feature>
<accession>A0ABV4NZW6</accession>
<dbReference type="InterPro" id="IPR004923">
    <property type="entry name" value="FTR1/Fip1/EfeU"/>
</dbReference>
<comment type="subcellular location">
    <subcellularLocation>
        <location evidence="1">Membrane</location>
        <topology evidence="1">Multi-pass membrane protein</topology>
    </subcellularLocation>
</comment>
<feature type="transmembrane region" description="Helical" evidence="10">
    <location>
        <begin position="381"/>
        <end position="408"/>
    </location>
</feature>
<reference evidence="13 14" key="1">
    <citation type="submission" date="2024-08" db="EMBL/GenBank/DDBJ databases">
        <authorList>
            <person name="Ishaq N."/>
        </authorList>
    </citation>
    <scope>NUCLEOTIDE SEQUENCE [LARGE SCALE GENOMIC DNA]</scope>
    <source>
        <strain evidence="13 14">DSM 18651</strain>
    </source>
</reference>
<evidence type="ECO:0000256" key="5">
    <source>
        <dbReference type="ARBA" id="ARBA00022723"/>
    </source>
</evidence>
<proteinExistence type="inferred from homology"/>
<feature type="transmembrane region" description="Helical" evidence="10">
    <location>
        <begin position="491"/>
        <end position="512"/>
    </location>
</feature>
<evidence type="ECO:0000256" key="10">
    <source>
        <dbReference type="SAM" id="Phobius"/>
    </source>
</evidence>
<dbReference type="InterPro" id="IPR036909">
    <property type="entry name" value="Cyt_c-like_dom_sf"/>
</dbReference>
<dbReference type="PANTHER" id="PTHR31632">
    <property type="entry name" value="IRON TRANSPORTER FTH1"/>
    <property type="match status" value="1"/>
</dbReference>
<dbReference type="Gene3D" id="1.10.760.10">
    <property type="entry name" value="Cytochrome c-like domain"/>
    <property type="match status" value="1"/>
</dbReference>
<evidence type="ECO:0000256" key="7">
    <source>
        <dbReference type="ARBA" id="ARBA00023004"/>
    </source>
</evidence>
<dbReference type="PROSITE" id="PS51007">
    <property type="entry name" value="CYTC"/>
    <property type="match status" value="1"/>
</dbReference>
<keyword evidence="7 9" id="KW-0408">Iron</keyword>
<keyword evidence="6 10" id="KW-1133">Transmembrane helix</keyword>
<evidence type="ECO:0000256" key="3">
    <source>
        <dbReference type="ARBA" id="ARBA00022617"/>
    </source>
</evidence>
<feature type="transmembrane region" description="Helical" evidence="10">
    <location>
        <begin position="564"/>
        <end position="586"/>
    </location>
</feature>
<feature type="chain" id="PRO_5045651115" evidence="11">
    <location>
        <begin position="25"/>
        <end position="643"/>
    </location>
</feature>
<evidence type="ECO:0000259" key="12">
    <source>
        <dbReference type="PROSITE" id="PS51007"/>
    </source>
</evidence>
<dbReference type="Pfam" id="PF00034">
    <property type="entry name" value="Cytochrom_C"/>
    <property type="match status" value="1"/>
</dbReference>
<feature type="transmembrane region" description="Helical" evidence="10">
    <location>
        <begin position="453"/>
        <end position="470"/>
    </location>
</feature>
<dbReference type="Pfam" id="PF03239">
    <property type="entry name" value="FTR1"/>
    <property type="match status" value="1"/>
</dbReference>
<dbReference type="RefSeq" id="WP_371838797.1">
    <property type="nucleotide sequence ID" value="NZ_JBGMEK010000017.1"/>
</dbReference>
<dbReference type="PANTHER" id="PTHR31632:SF2">
    <property type="entry name" value="PLASMA MEMBRANE IRON PERMEASE"/>
    <property type="match status" value="1"/>
</dbReference>
<gene>
    <name evidence="13" type="ORF">ACCI49_09890</name>
</gene>
<keyword evidence="14" id="KW-1185">Reference proteome</keyword>
<evidence type="ECO:0000256" key="8">
    <source>
        <dbReference type="ARBA" id="ARBA00023136"/>
    </source>
</evidence>
<dbReference type="InterPro" id="IPR009056">
    <property type="entry name" value="Cyt_c-like_dom"/>
</dbReference>
<keyword evidence="11" id="KW-0732">Signal</keyword>
<evidence type="ECO:0000256" key="2">
    <source>
        <dbReference type="ARBA" id="ARBA00008333"/>
    </source>
</evidence>
<dbReference type="SUPFAM" id="SSF46626">
    <property type="entry name" value="Cytochrome c"/>
    <property type="match status" value="1"/>
</dbReference>
<keyword evidence="5 9" id="KW-0479">Metal-binding</keyword>
<protein>
    <submittedName>
        <fullName evidence="13">Cytochrome c/FTR1 family iron permease</fullName>
    </submittedName>
</protein>
<feature type="domain" description="Cytochrome c" evidence="12">
    <location>
        <begin position="134"/>
        <end position="316"/>
    </location>
</feature>
<feature type="transmembrane region" description="Helical" evidence="10">
    <location>
        <begin position="532"/>
        <end position="552"/>
    </location>
</feature>
<evidence type="ECO:0000313" key="14">
    <source>
        <dbReference type="Proteomes" id="UP001569428"/>
    </source>
</evidence>
<comment type="caution">
    <text evidence="13">The sequence shown here is derived from an EMBL/GenBank/DDBJ whole genome shotgun (WGS) entry which is preliminary data.</text>
</comment>
<comment type="similarity">
    <text evidence="2">Belongs to the oxidase-dependent Fe transporter (OFeT) (TC 9.A.10.1) family.</text>
</comment>
<organism evidence="13 14">
    <name type="scientific">Microbulbifer epialgicus</name>
    <dbReference type="NCBI Taxonomy" id="393907"/>
    <lineage>
        <taxon>Bacteria</taxon>
        <taxon>Pseudomonadati</taxon>
        <taxon>Pseudomonadota</taxon>
        <taxon>Gammaproteobacteria</taxon>
        <taxon>Cellvibrionales</taxon>
        <taxon>Microbulbiferaceae</taxon>
        <taxon>Microbulbifer</taxon>
    </lineage>
</organism>
<keyword evidence="4 10" id="KW-0812">Transmembrane</keyword>
<dbReference type="Proteomes" id="UP001569428">
    <property type="component" value="Unassembled WGS sequence"/>
</dbReference>
<feature type="signal peptide" evidence="11">
    <location>
        <begin position="1"/>
        <end position="24"/>
    </location>
</feature>
<evidence type="ECO:0000256" key="9">
    <source>
        <dbReference type="PROSITE-ProRule" id="PRU00433"/>
    </source>
</evidence>
<feature type="transmembrane region" description="Helical" evidence="10">
    <location>
        <begin position="606"/>
        <end position="630"/>
    </location>
</feature>
<evidence type="ECO:0000256" key="6">
    <source>
        <dbReference type="ARBA" id="ARBA00022989"/>
    </source>
</evidence>
<evidence type="ECO:0000256" key="11">
    <source>
        <dbReference type="SAM" id="SignalP"/>
    </source>
</evidence>
<evidence type="ECO:0000256" key="1">
    <source>
        <dbReference type="ARBA" id="ARBA00004141"/>
    </source>
</evidence>
<name>A0ABV4NZW6_9GAMM</name>
<keyword evidence="3 9" id="KW-0349">Heme</keyword>
<evidence type="ECO:0000313" key="13">
    <source>
        <dbReference type="EMBL" id="MFA0811230.1"/>
    </source>
</evidence>
<sequence>MRLSLYLARLLVALLAIAIFPAQAQQAGLSEQELRQLMQMAEYIGVDYPEAVADGKIINIDEYAEMEEFAQLLIDRGGQLSESAEAQAIRTEAQALQAAIQRKASVKDVQVHTASLRQGLLSIAPALALPRALLSLDESRALYQAQCIACHGVEGKGDGPLAAQLEPAPTNFHERERAENRSLLGLYDAISNGIDGTSMTAFHNLNEHQRWSLAFYVGGLAFAGEADTAEGTQPSLQDLVMYSPQVLRNDRPEVSTAAVAALRANPGALFPADQARGDAPIEVARAQLKKSLAAYRQGDYANARTLAISAYLDGFEMAENSLDSLDADLRLATERELLGLRAQLNAGSDPQQVEVQVGVILQQLDRAESLLQDSNLSGVTLFVASLLILLREGLEALLVVLALTTILVKTGRRDALKFVHIGWIGAFAAGFATWVAAQSVVTISGASREVMEGVAALLAAVVLFYVGFWMHSKTQAHEWQKYIQDSINRSLSTGALWGIAGLSFIAVYREIFETILFYQSLLTQTSESQYNTLWAGIGAGVALLSIVGFALVRYSARLPIGKFFSATTFILLALSFILAGKAIAALQEAAWIGISPLPVQFSFDWLGIYSTWQGIGLQGVILVAALWLILKGRGPEGGTAKAA</sequence>
<dbReference type="EMBL" id="JBGMEK010000017">
    <property type="protein sequence ID" value="MFA0811230.1"/>
    <property type="molecule type" value="Genomic_DNA"/>
</dbReference>
<evidence type="ECO:0000256" key="4">
    <source>
        <dbReference type="ARBA" id="ARBA00022692"/>
    </source>
</evidence>